<keyword evidence="3" id="KW-0227">DNA damage</keyword>
<comment type="caution">
    <text evidence="7">The sequence shown here is derived from an EMBL/GenBank/DDBJ whole genome shotgun (WGS) entry which is preliminary data.</text>
</comment>
<evidence type="ECO:0000256" key="2">
    <source>
        <dbReference type="ARBA" id="ARBA00022737"/>
    </source>
</evidence>
<evidence type="ECO:0000259" key="6">
    <source>
        <dbReference type="PROSITE" id="PS50172"/>
    </source>
</evidence>
<name>A0AAW2KGN4_SESRA</name>
<keyword evidence="2" id="KW-0677">Repeat</keyword>
<dbReference type="InterPro" id="IPR031099">
    <property type="entry name" value="BRCA1-associated"/>
</dbReference>
<evidence type="ECO:0000256" key="5">
    <source>
        <dbReference type="ARBA" id="ARBA00023242"/>
    </source>
</evidence>
<accession>A0AAW2KGN4</accession>
<dbReference type="AlphaFoldDB" id="A0AAW2KGN4"/>
<dbReference type="GO" id="GO:0045944">
    <property type="term" value="P:positive regulation of transcription by RNA polymerase II"/>
    <property type="evidence" value="ECO:0007669"/>
    <property type="project" value="TreeGrafter"/>
</dbReference>
<organism evidence="7">
    <name type="scientific">Sesamum radiatum</name>
    <name type="common">Black benniseed</name>
    <dbReference type="NCBI Taxonomy" id="300843"/>
    <lineage>
        <taxon>Eukaryota</taxon>
        <taxon>Viridiplantae</taxon>
        <taxon>Streptophyta</taxon>
        <taxon>Embryophyta</taxon>
        <taxon>Tracheophyta</taxon>
        <taxon>Spermatophyta</taxon>
        <taxon>Magnoliopsida</taxon>
        <taxon>eudicotyledons</taxon>
        <taxon>Gunneridae</taxon>
        <taxon>Pentapetalae</taxon>
        <taxon>asterids</taxon>
        <taxon>lamiids</taxon>
        <taxon>Lamiales</taxon>
        <taxon>Pedaliaceae</taxon>
        <taxon>Sesamum</taxon>
    </lineage>
</organism>
<evidence type="ECO:0000256" key="4">
    <source>
        <dbReference type="ARBA" id="ARBA00023204"/>
    </source>
</evidence>
<gene>
    <name evidence="7" type="ORF">Sradi_5962500</name>
</gene>
<evidence type="ECO:0000256" key="1">
    <source>
        <dbReference type="ARBA" id="ARBA00004123"/>
    </source>
</evidence>
<dbReference type="PANTHER" id="PTHR13763">
    <property type="entry name" value="BREAST CANCER TYPE 1 SUSCEPTIBILITY PROTEIN BRCA1"/>
    <property type="match status" value="1"/>
</dbReference>
<reference evidence="7" key="1">
    <citation type="submission" date="2020-06" db="EMBL/GenBank/DDBJ databases">
        <authorList>
            <person name="Li T."/>
            <person name="Hu X."/>
            <person name="Zhang T."/>
            <person name="Song X."/>
            <person name="Zhang H."/>
            <person name="Dai N."/>
            <person name="Sheng W."/>
            <person name="Hou X."/>
            <person name="Wei L."/>
        </authorList>
    </citation>
    <scope>NUCLEOTIDE SEQUENCE</scope>
    <source>
        <strain evidence="7">G02</strain>
        <tissue evidence="7">Leaf</tissue>
    </source>
</reference>
<dbReference type="SUPFAM" id="SSF52113">
    <property type="entry name" value="BRCT domain"/>
    <property type="match status" value="1"/>
</dbReference>
<reference evidence="7" key="2">
    <citation type="journal article" date="2024" name="Plant">
        <title>Genomic evolution and insights into agronomic trait innovations of Sesamum species.</title>
        <authorList>
            <person name="Miao H."/>
            <person name="Wang L."/>
            <person name="Qu L."/>
            <person name="Liu H."/>
            <person name="Sun Y."/>
            <person name="Le M."/>
            <person name="Wang Q."/>
            <person name="Wei S."/>
            <person name="Zheng Y."/>
            <person name="Lin W."/>
            <person name="Duan Y."/>
            <person name="Cao H."/>
            <person name="Xiong S."/>
            <person name="Wang X."/>
            <person name="Wei L."/>
            <person name="Li C."/>
            <person name="Ma Q."/>
            <person name="Ju M."/>
            <person name="Zhao R."/>
            <person name="Li G."/>
            <person name="Mu C."/>
            <person name="Tian Q."/>
            <person name="Mei H."/>
            <person name="Zhang T."/>
            <person name="Gao T."/>
            <person name="Zhang H."/>
        </authorList>
    </citation>
    <scope>NUCLEOTIDE SEQUENCE</scope>
    <source>
        <strain evidence="7">G02</strain>
    </source>
</reference>
<dbReference type="PANTHER" id="PTHR13763:SF0">
    <property type="entry name" value="BREAST CANCER TYPE 1 SUSCEPTIBILITY PROTEIN"/>
    <property type="match status" value="1"/>
</dbReference>
<dbReference type="InterPro" id="IPR001357">
    <property type="entry name" value="BRCT_dom"/>
</dbReference>
<comment type="subcellular location">
    <subcellularLocation>
        <location evidence="1">Nucleus</location>
    </subcellularLocation>
</comment>
<dbReference type="Gene3D" id="3.40.50.10190">
    <property type="entry name" value="BRCT domain"/>
    <property type="match status" value="1"/>
</dbReference>
<dbReference type="PROSITE" id="PS50172">
    <property type="entry name" value="BRCT"/>
    <property type="match status" value="1"/>
</dbReference>
<proteinExistence type="predicted"/>
<evidence type="ECO:0000313" key="7">
    <source>
        <dbReference type="EMBL" id="KAL0305452.1"/>
    </source>
</evidence>
<protein>
    <submittedName>
        <fullName evidence="7">Protein BREAST CANCER SUSCEPTIBILITY 1</fullName>
    </submittedName>
</protein>
<keyword evidence="5" id="KW-0539">Nucleus</keyword>
<dbReference type="GO" id="GO:0005634">
    <property type="term" value="C:nucleus"/>
    <property type="evidence" value="ECO:0007669"/>
    <property type="project" value="UniProtKB-SubCell"/>
</dbReference>
<evidence type="ECO:0000256" key="3">
    <source>
        <dbReference type="ARBA" id="ARBA00022763"/>
    </source>
</evidence>
<sequence>MILLSTLKLNCLEVEGLDVLAVASRGLLSDVTKKVAARAFMFLVLGDSRMSMGLSYCANGLFFTENLVSNKLNPLVNVKVVQHHSGNLRKVQELGSLLFSSHECREGIKACLKAGELVDEQHYEISIDIHGIRMDQGLQTKLFDGCTFFFMGDFEPSYRGYLHDLVVAAGGKVLNRKPVAGNQAIGSIQCPATTFIIYSLELPDQCTSSNGSLILNHRRASAEALPAQELQ</sequence>
<dbReference type="GO" id="GO:0004842">
    <property type="term" value="F:ubiquitin-protein transferase activity"/>
    <property type="evidence" value="ECO:0007669"/>
    <property type="project" value="TreeGrafter"/>
</dbReference>
<keyword evidence="4" id="KW-0234">DNA repair</keyword>
<feature type="domain" description="BRCT" evidence="6">
    <location>
        <begin position="138"/>
        <end position="175"/>
    </location>
</feature>
<dbReference type="EMBL" id="JACGWJ010000028">
    <property type="protein sequence ID" value="KAL0305452.1"/>
    <property type="molecule type" value="Genomic_DNA"/>
</dbReference>
<dbReference type="GO" id="GO:0000724">
    <property type="term" value="P:double-strand break repair via homologous recombination"/>
    <property type="evidence" value="ECO:0007669"/>
    <property type="project" value="TreeGrafter"/>
</dbReference>
<dbReference type="InterPro" id="IPR036420">
    <property type="entry name" value="BRCT_dom_sf"/>
</dbReference>